<protein>
    <submittedName>
        <fullName evidence="1">Uncharacterized protein</fullName>
    </submittedName>
</protein>
<name>A0ABR1RI95_9PEZI</name>
<evidence type="ECO:0000313" key="2">
    <source>
        <dbReference type="Proteomes" id="UP001396898"/>
    </source>
</evidence>
<organism evidence="1 2">
    <name type="scientific">Apiospora marii</name>
    <dbReference type="NCBI Taxonomy" id="335849"/>
    <lineage>
        <taxon>Eukaryota</taxon>
        <taxon>Fungi</taxon>
        <taxon>Dikarya</taxon>
        <taxon>Ascomycota</taxon>
        <taxon>Pezizomycotina</taxon>
        <taxon>Sordariomycetes</taxon>
        <taxon>Xylariomycetidae</taxon>
        <taxon>Amphisphaeriales</taxon>
        <taxon>Apiosporaceae</taxon>
        <taxon>Apiospora</taxon>
    </lineage>
</organism>
<evidence type="ECO:0000313" key="1">
    <source>
        <dbReference type="EMBL" id="KAK8012991.1"/>
    </source>
</evidence>
<reference evidence="1 2" key="1">
    <citation type="submission" date="2023-01" db="EMBL/GenBank/DDBJ databases">
        <title>Analysis of 21 Apiospora genomes using comparative genomics revels a genus with tremendous synthesis potential of carbohydrate active enzymes and secondary metabolites.</title>
        <authorList>
            <person name="Sorensen T."/>
        </authorList>
    </citation>
    <scope>NUCLEOTIDE SEQUENCE [LARGE SCALE GENOMIC DNA]</scope>
    <source>
        <strain evidence="1 2">CBS 20057</strain>
    </source>
</reference>
<accession>A0ABR1RI95</accession>
<keyword evidence="2" id="KW-1185">Reference proteome</keyword>
<proteinExistence type="predicted"/>
<comment type="caution">
    <text evidence="1">The sequence shown here is derived from an EMBL/GenBank/DDBJ whole genome shotgun (WGS) entry which is preliminary data.</text>
</comment>
<gene>
    <name evidence="1" type="ORF">PG991_010366</name>
</gene>
<sequence length="61" mass="6928">MATRCGWCHESDHTVKTCDDPYREYGAIVACALHNARHYQSDCPEAGEREGTEWWISNVVA</sequence>
<dbReference type="Proteomes" id="UP001396898">
    <property type="component" value="Unassembled WGS sequence"/>
</dbReference>
<dbReference type="EMBL" id="JAQQWI010000015">
    <property type="protein sequence ID" value="KAK8012991.1"/>
    <property type="molecule type" value="Genomic_DNA"/>
</dbReference>